<proteinExistence type="predicted"/>
<evidence type="ECO:0000313" key="1">
    <source>
        <dbReference type="EnsemblPlants" id="ORUFI08G00520.1"/>
    </source>
</evidence>
<protein>
    <submittedName>
        <fullName evidence="1">Uncharacterized protein</fullName>
    </submittedName>
</protein>
<organism evidence="1 2">
    <name type="scientific">Oryza rufipogon</name>
    <name type="common">Brownbeard rice</name>
    <name type="synonym">Asian wild rice</name>
    <dbReference type="NCBI Taxonomy" id="4529"/>
    <lineage>
        <taxon>Eukaryota</taxon>
        <taxon>Viridiplantae</taxon>
        <taxon>Streptophyta</taxon>
        <taxon>Embryophyta</taxon>
        <taxon>Tracheophyta</taxon>
        <taxon>Spermatophyta</taxon>
        <taxon>Magnoliopsida</taxon>
        <taxon>Liliopsida</taxon>
        <taxon>Poales</taxon>
        <taxon>Poaceae</taxon>
        <taxon>BOP clade</taxon>
        <taxon>Oryzoideae</taxon>
        <taxon>Oryzeae</taxon>
        <taxon>Oryzinae</taxon>
        <taxon>Oryza</taxon>
    </lineage>
</organism>
<dbReference type="Proteomes" id="UP000008022">
    <property type="component" value="Unassembled WGS sequence"/>
</dbReference>
<dbReference type="HOGENOM" id="CLU_181819_0_0_1"/>
<accession>A0A0E0QDD5</accession>
<sequence length="78" mass="8571">MASLLLLRPAASGGANRIRFPSIISSFRRGLSSHIDAHDRANKEAIRDGLSRRRLGINKFTDGKISELQANKAWAGVR</sequence>
<dbReference type="OMA" id="AHDRANK"/>
<name>A0A0E0QDD5_ORYRU</name>
<evidence type="ECO:0000313" key="2">
    <source>
        <dbReference type="Proteomes" id="UP000008022"/>
    </source>
</evidence>
<reference evidence="1" key="2">
    <citation type="submission" date="2015-06" db="UniProtKB">
        <authorList>
            <consortium name="EnsemblPlants"/>
        </authorList>
    </citation>
    <scope>IDENTIFICATION</scope>
</reference>
<dbReference type="Gramene" id="ORUFI08G00520.1">
    <property type="protein sequence ID" value="ORUFI08G00520.1"/>
    <property type="gene ID" value="ORUFI08G00520"/>
</dbReference>
<dbReference type="EnsemblPlants" id="ORUFI08G00520.1">
    <property type="protein sequence ID" value="ORUFI08G00520.1"/>
    <property type="gene ID" value="ORUFI08G00520"/>
</dbReference>
<reference evidence="2" key="1">
    <citation type="submission" date="2013-06" db="EMBL/GenBank/DDBJ databases">
        <authorList>
            <person name="Zhao Q."/>
        </authorList>
    </citation>
    <scope>NUCLEOTIDE SEQUENCE</scope>
    <source>
        <strain evidence="2">cv. W1943</strain>
    </source>
</reference>
<keyword evidence="2" id="KW-1185">Reference proteome</keyword>
<dbReference type="AlphaFoldDB" id="A0A0E0QDD5"/>